<keyword evidence="3 9" id="KW-0813">Transport</keyword>
<evidence type="ECO:0000256" key="6">
    <source>
        <dbReference type="ARBA" id="ARBA00022692"/>
    </source>
</evidence>
<keyword evidence="13" id="KW-0645">Protease</keyword>
<dbReference type="RefSeq" id="WP_008064637.1">
    <property type="nucleotide sequence ID" value="NZ_AFHG01000059.1"/>
</dbReference>
<evidence type="ECO:0000256" key="7">
    <source>
        <dbReference type="ARBA" id="ARBA00022989"/>
    </source>
</evidence>
<dbReference type="PANTHER" id="PTHR30386">
    <property type="entry name" value="MEMBRANE FUSION SUBUNIT OF EMRAB-TOLC MULTIDRUG EFFLUX PUMP"/>
    <property type="match status" value="1"/>
</dbReference>
<dbReference type="Proteomes" id="UP000005019">
    <property type="component" value="Unassembled WGS sequence"/>
</dbReference>
<keyword evidence="13" id="KW-0378">Hydrolase</keyword>
<proteinExistence type="inferred from homology"/>
<dbReference type="GO" id="GO:0015031">
    <property type="term" value="P:protein transport"/>
    <property type="evidence" value="ECO:0007669"/>
    <property type="project" value="InterPro"/>
</dbReference>
<dbReference type="STRING" id="1000565.METUNv1_03899"/>
<feature type="domain" description="AprE-like long alpha-helical hairpin" evidence="11">
    <location>
        <begin position="94"/>
        <end position="282"/>
    </location>
</feature>
<keyword evidence="4 9" id="KW-1003">Cell membrane</keyword>
<dbReference type="GO" id="GO:0006508">
    <property type="term" value="P:proteolysis"/>
    <property type="evidence" value="ECO:0007669"/>
    <property type="project" value="UniProtKB-KW"/>
</dbReference>
<comment type="subcellular location">
    <subcellularLocation>
        <location evidence="1 9">Cell inner membrane</location>
        <topology evidence="1 9">Single-pass membrane protein</topology>
    </subcellularLocation>
</comment>
<reference evidence="13 14" key="1">
    <citation type="journal article" date="2011" name="J. Bacteriol.">
        <title>Genome sequence of Methyloversatilis universalis FAM5T, a methylotrophic representative of the order Rhodocyclales.</title>
        <authorList>
            <person name="Kittichotirat W."/>
            <person name="Good N.M."/>
            <person name="Hall R."/>
            <person name="Bringel F."/>
            <person name="Lajus A."/>
            <person name="Medigue C."/>
            <person name="Smalley N.E."/>
            <person name="Beck D."/>
            <person name="Bumgarner R."/>
            <person name="Vuilleumier S."/>
            <person name="Kalyuzhnaya M.G."/>
        </authorList>
    </citation>
    <scope>NUCLEOTIDE SEQUENCE [LARGE SCALE GENOMIC DNA]</scope>
    <source>
        <strain evidence="14">ATCC BAA-1314 / JCM 13912 / FAM5</strain>
    </source>
</reference>
<comment type="similarity">
    <text evidence="2 9">Belongs to the membrane fusion protein (MFP) (TC 8.A.1) family.</text>
</comment>
<dbReference type="AlphaFoldDB" id="F5RHV1"/>
<evidence type="ECO:0000256" key="10">
    <source>
        <dbReference type="SAM" id="Coils"/>
    </source>
</evidence>
<gene>
    <name evidence="13" type="ORF">METUNv1_03899</name>
</gene>
<evidence type="ECO:0000256" key="5">
    <source>
        <dbReference type="ARBA" id="ARBA00022519"/>
    </source>
</evidence>
<dbReference type="InterPro" id="IPR050739">
    <property type="entry name" value="MFP"/>
</dbReference>
<evidence type="ECO:0000256" key="2">
    <source>
        <dbReference type="ARBA" id="ARBA00009477"/>
    </source>
</evidence>
<comment type="caution">
    <text evidence="13">The sequence shown here is derived from an EMBL/GenBank/DDBJ whole genome shotgun (WGS) entry which is preliminary data.</text>
</comment>
<dbReference type="InterPro" id="IPR010129">
    <property type="entry name" value="T1SS_HlyD"/>
</dbReference>
<keyword evidence="10" id="KW-0175">Coiled coil</keyword>
<accession>F5RHV1</accession>
<evidence type="ECO:0000256" key="1">
    <source>
        <dbReference type="ARBA" id="ARBA00004377"/>
    </source>
</evidence>
<protein>
    <recommendedName>
        <fullName evidence="9">Membrane fusion protein (MFP) family protein</fullName>
    </recommendedName>
</protein>
<dbReference type="NCBIfam" id="TIGR01843">
    <property type="entry name" value="type_I_hlyD"/>
    <property type="match status" value="1"/>
</dbReference>
<dbReference type="PRINTS" id="PR01490">
    <property type="entry name" value="RTXTOXIND"/>
</dbReference>
<dbReference type="InterPro" id="IPR058781">
    <property type="entry name" value="HH_AprE-like"/>
</dbReference>
<dbReference type="EMBL" id="AFHG01000059">
    <property type="protein sequence ID" value="EGK69933.1"/>
    <property type="molecule type" value="Genomic_DNA"/>
</dbReference>
<dbReference type="InterPro" id="IPR058982">
    <property type="entry name" value="Beta-barrel_AprE"/>
</dbReference>
<keyword evidence="14" id="KW-1185">Reference proteome</keyword>
<evidence type="ECO:0000259" key="11">
    <source>
        <dbReference type="Pfam" id="PF25994"/>
    </source>
</evidence>
<evidence type="ECO:0000313" key="14">
    <source>
        <dbReference type="Proteomes" id="UP000005019"/>
    </source>
</evidence>
<dbReference type="eggNOG" id="COG0845">
    <property type="taxonomic scope" value="Bacteria"/>
</dbReference>
<sequence>MASELDAGLPGLARERVVRAGLWVIAGTLAAMLAWAELAPVSGAVVAAGEVRVSGERKTVQHLEGGIVAELKVADGDVVQAGQVLLVLGDARVDASVDALQNEIVAERLTLARLESEKRELPALALPQDLTAQAASPRYSSLIEGEQRLFQTRRNNLREQLSLLEAQAGEAEREAGEVQRQVEADQRAVAALREQLQASEKLAEQKFIQHTRLLELRSNLAVREADMAEHQAMLSRTRQNIGDFRLRRTQVRAEFVQRATDEAQLSGRKLLDLQARLRPAQDSQRRKEVVAPVAGRAVNLQVHTVGGVVRPGEPIVDIVPEAGALIVEVRVSPQDVEEVHAGQPAEVRLSAYNARTTPLMPGRVIYVSADRLVDSARGMPYYVVHVQLDRKPVERVEPGMPVEAFLRTRERGMLDYLLDPVINVTRRSMRES</sequence>
<evidence type="ECO:0000256" key="3">
    <source>
        <dbReference type="ARBA" id="ARBA00022448"/>
    </source>
</evidence>
<dbReference type="GO" id="GO:0005886">
    <property type="term" value="C:plasma membrane"/>
    <property type="evidence" value="ECO:0007669"/>
    <property type="project" value="UniProtKB-SubCell"/>
</dbReference>
<keyword evidence="8" id="KW-0472">Membrane</keyword>
<dbReference type="GO" id="GO:0008233">
    <property type="term" value="F:peptidase activity"/>
    <property type="evidence" value="ECO:0007669"/>
    <property type="project" value="UniProtKB-KW"/>
</dbReference>
<dbReference type="PANTHER" id="PTHR30386:SF17">
    <property type="entry name" value="ALKALINE PROTEASE SECRETION PROTEIN APRE"/>
    <property type="match status" value="1"/>
</dbReference>
<dbReference type="Gene3D" id="2.40.30.170">
    <property type="match status" value="1"/>
</dbReference>
<evidence type="ECO:0000256" key="9">
    <source>
        <dbReference type="RuleBase" id="RU365093"/>
    </source>
</evidence>
<keyword evidence="5 9" id="KW-0997">Cell inner membrane</keyword>
<name>F5RHV1_METUF</name>
<feature type="domain" description="AprE-like beta-barrel" evidence="12">
    <location>
        <begin position="325"/>
        <end position="409"/>
    </location>
</feature>
<organism evidence="13 14">
    <name type="scientific">Methyloversatilis universalis (strain ATCC BAA-1314 / DSM 25237 / JCM 13912 / CCUG 52030 / FAM5)</name>
    <dbReference type="NCBI Taxonomy" id="1000565"/>
    <lineage>
        <taxon>Bacteria</taxon>
        <taxon>Pseudomonadati</taxon>
        <taxon>Pseudomonadota</taxon>
        <taxon>Betaproteobacteria</taxon>
        <taxon>Nitrosomonadales</taxon>
        <taxon>Sterolibacteriaceae</taxon>
        <taxon>Methyloversatilis</taxon>
    </lineage>
</organism>
<evidence type="ECO:0000313" key="13">
    <source>
        <dbReference type="EMBL" id="EGK69933.1"/>
    </source>
</evidence>
<feature type="coiled-coil region" evidence="10">
    <location>
        <begin position="147"/>
        <end position="202"/>
    </location>
</feature>
<dbReference type="Pfam" id="PF25994">
    <property type="entry name" value="HH_AprE"/>
    <property type="match status" value="1"/>
</dbReference>
<dbReference type="OrthoDB" id="9775513at2"/>
<evidence type="ECO:0000256" key="8">
    <source>
        <dbReference type="ARBA" id="ARBA00023136"/>
    </source>
</evidence>
<evidence type="ECO:0000259" key="12">
    <source>
        <dbReference type="Pfam" id="PF26002"/>
    </source>
</evidence>
<dbReference type="Pfam" id="PF26002">
    <property type="entry name" value="Beta-barrel_AprE"/>
    <property type="match status" value="1"/>
</dbReference>
<evidence type="ECO:0000256" key="4">
    <source>
        <dbReference type="ARBA" id="ARBA00022475"/>
    </source>
</evidence>
<keyword evidence="7" id="KW-1133">Transmembrane helix</keyword>
<keyword evidence="6" id="KW-0812">Transmembrane</keyword>